<evidence type="ECO:0000313" key="2">
    <source>
        <dbReference type="Proteomes" id="UP000274920"/>
    </source>
</evidence>
<accession>A0A3R8LII8</accession>
<dbReference type="EMBL" id="RHJS01000002">
    <property type="protein sequence ID" value="RRK34058.1"/>
    <property type="molecule type" value="Genomic_DNA"/>
</dbReference>
<protein>
    <submittedName>
        <fullName evidence="1">Uncharacterized protein</fullName>
    </submittedName>
</protein>
<comment type="caution">
    <text evidence="1">The sequence shown here is derived from an EMBL/GenBank/DDBJ whole genome shotgun (WGS) entry which is preliminary data.</text>
</comment>
<proteinExistence type="predicted"/>
<name>A0A3R8LII8_9FIRM</name>
<keyword evidence="2" id="KW-1185">Reference proteome</keyword>
<organism evidence="1 2">
    <name type="scientific">Schaedlerella arabinosiphila</name>
    <dbReference type="NCBI Taxonomy" id="2044587"/>
    <lineage>
        <taxon>Bacteria</taxon>
        <taxon>Bacillati</taxon>
        <taxon>Bacillota</taxon>
        <taxon>Clostridia</taxon>
        <taxon>Lachnospirales</taxon>
        <taxon>Lachnospiraceae</taxon>
        <taxon>Schaedlerella</taxon>
    </lineage>
</organism>
<dbReference type="AlphaFoldDB" id="A0A3R8LII8"/>
<sequence length="101" mass="11821">MDQVLMRFEADYDVVLECIQEVYGLEGDNLRLGKDFRKTMALPFLKMLERHCGGIQMENLHKVLWEVYQESTGRKDFLEKADILLKPYCREISSSEQNACV</sequence>
<dbReference type="Proteomes" id="UP000274920">
    <property type="component" value="Unassembled WGS sequence"/>
</dbReference>
<gene>
    <name evidence="1" type="ORF">EBB54_23955</name>
</gene>
<reference evidence="1" key="1">
    <citation type="submission" date="2018-10" db="EMBL/GenBank/DDBJ databases">
        <title>Schaedlerella arabinophila gen. nov. sp. nov., isolated from the mouse intestinal tract and comparative analysis with the genome of the closely related altered Schaedler flora strain ASF502.</title>
        <authorList>
            <person name="Miyake S."/>
            <person name="Soh M."/>
            <person name="Seedorf H."/>
        </authorList>
    </citation>
    <scope>NUCLEOTIDE SEQUENCE [LARGE SCALE GENOMIC DNA]</scope>
    <source>
        <strain evidence="1">DSM 106076</strain>
    </source>
</reference>
<evidence type="ECO:0000313" key="1">
    <source>
        <dbReference type="EMBL" id="RRK34058.1"/>
    </source>
</evidence>